<evidence type="ECO:0000313" key="1">
    <source>
        <dbReference type="EMBL" id="WOZ01243.1"/>
    </source>
</evidence>
<name>A0ACD4WUU9_STRVN</name>
<protein>
    <submittedName>
        <fullName evidence="1">Toll/interleukin-1 receptor domain-containing protein</fullName>
    </submittedName>
</protein>
<dbReference type="EMBL" id="CP137734">
    <property type="protein sequence ID" value="WOZ01243.1"/>
    <property type="molecule type" value="Genomic_DNA"/>
</dbReference>
<evidence type="ECO:0000313" key="2">
    <source>
        <dbReference type="Proteomes" id="UP001303608"/>
    </source>
</evidence>
<proteinExistence type="predicted"/>
<gene>
    <name evidence="1" type="ORF">R2E43_28855</name>
</gene>
<accession>A0ACD4WUU9</accession>
<keyword evidence="1" id="KW-0675">Receptor</keyword>
<organism evidence="1 2">
    <name type="scientific">Streptomyces violaceoruber</name>
    <dbReference type="NCBI Taxonomy" id="1935"/>
    <lineage>
        <taxon>Bacteria</taxon>
        <taxon>Bacillati</taxon>
        <taxon>Actinomycetota</taxon>
        <taxon>Actinomycetes</taxon>
        <taxon>Kitasatosporales</taxon>
        <taxon>Streptomycetaceae</taxon>
        <taxon>Streptomyces</taxon>
        <taxon>Streptomyces violaceoruber group</taxon>
    </lineage>
</organism>
<reference evidence="1" key="1">
    <citation type="submission" date="2023-10" db="EMBL/GenBank/DDBJ databases">
        <title>The genome sequence of Streptomyces violaceoruber CGMCC 4.1801.</title>
        <authorList>
            <person name="Mo P."/>
        </authorList>
    </citation>
    <scope>NUCLEOTIDE SEQUENCE</scope>
    <source>
        <strain evidence="1">CGMCC 4.1801</strain>
    </source>
</reference>
<sequence>MGPPGLPHWFFTSYSDIRSNFPLVERFHQDVERWVGQILGRQTPGRGFVDVRDVKPGELWEDRIVRNGVCTSMAMLVLYSPSYFQSHWCAREWTVFTARVGRHRSEACAPSCLIGVLWQKGKQDWPDAVNAYHYVRRGPDSVYERHGLVHLVPRGPEGHESTEYREIVLEVADLVADARAAALPHIRVGETAHLRPPFGPESDLPVDFVVAYTEQDRSWGEWVHTYLDTHGSVDVLRLDGPADPRGERLRIALRRAGRVVLLVSRHSLAVGPLRREALETAFADPSLCSDLAKLTPFFIEDVPDEAFPPGLLPLSGGELHGVPDTEAVQDMIRTAVKAPVTDPAVVRQAEPAYPSNAVSSFERTLAHALALAPAVGRPAAREVWFELTGLDPGYAPSAELPTLLWAFAVVRAGRQVPHGYEGIALALESIAPDTQETLQVRSLVDGHKGAPDP</sequence>
<dbReference type="Proteomes" id="UP001303608">
    <property type="component" value="Chromosome"/>
</dbReference>
<keyword evidence="2" id="KW-1185">Reference proteome</keyword>